<keyword evidence="7" id="KW-0003">3Fe-4S</keyword>
<comment type="cofactor">
    <cofactor evidence="1">
        <name>[3Fe-4S] cluster</name>
        <dbReference type="ChEBI" id="CHEBI:21137"/>
    </cofactor>
</comment>
<proteinExistence type="predicted"/>
<dbReference type="GO" id="GO:0051538">
    <property type="term" value="F:3 iron, 4 sulfur cluster binding"/>
    <property type="evidence" value="ECO:0007669"/>
    <property type="project" value="UniProtKB-KW"/>
</dbReference>
<accession>A0A1Y0BYE2</accession>
<dbReference type="Gene3D" id="3.30.70.20">
    <property type="match status" value="1"/>
</dbReference>
<keyword evidence="9" id="KW-1185">Reference proteome</keyword>
<evidence type="ECO:0000256" key="5">
    <source>
        <dbReference type="ARBA" id="ARBA00023004"/>
    </source>
</evidence>
<reference evidence="8 9" key="1">
    <citation type="submission" date="2017-04" db="EMBL/GenBank/DDBJ databases">
        <title>Whole Genome Sequence of 1,4-Dioxane Degrading Bacterium Mycobacterium dioxanotrophicus PH-06.</title>
        <authorList>
            <person name="He Y."/>
        </authorList>
    </citation>
    <scope>NUCLEOTIDE SEQUENCE [LARGE SCALE GENOMIC DNA]</scope>
    <source>
        <strain evidence="8 9">PH-06</strain>
    </source>
</reference>
<dbReference type="InterPro" id="IPR051269">
    <property type="entry name" value="Fe-S_cluster_ET"/>
</dbReference>
<evidence type="ECO:0000256" key="6">
    <source>
        <dbReference type="ARBA" id="ARBA00023014"/>
    </source>
</evidence>
<evidence type="ECO:0000256" key="3">
    <source>
        <dbReference type="ARBA" id="ARBA00022723"/>
    </source>
</evidence>
<dbReference type="PANTHER" id="PTHR36923">
    <property type="entry name" value="FERREDOXIN"/>
    <property type="match status" value="1"/>
</dbReference>
<evidence type="ECO:0000256" key="1">
    <source>
        <dbReference type="ARBA" id="ARBA00001927"/>
    </source>
</evidence>
<dbReference type="AlphaFoldDB" id="A0A1Y0BYE2"/>
<gene>
    <name evidence="8" type="ORF">BTO20_04410</name>
</gene>
<dbReference type="SUPFAM" id="SSF54862">
    <property type="entry name" value="4Fe-4S ferredoxins"/>
    <property type="match status" value="1"/>
</dbReference>
<dbReference type="KEGG" id="mdx:BTO20_04410"/>
<keyword evidence="5" id="KW-0408">Iron</keyword>
<dbReference type="GO" id="GO:0046872">
    <property type="term" value="F:metal ion binding"/>
    <property type="evidence" value="ECO:0007669"/>
    <property type="project" value="UniProtKB-KW"/>
</dbReference>
<keyword evidence="6" id="KW-0411">Iron-sulfur</keyword>
<dbReference type="RefSeq" id="WP_087073706.1">
    <property type="nucleotide sequence ID" value="NZ_CP020809.1"/>
</dbReference>
<dbReference type="Proteomes" id="UP000195331">
    <property type="component" value="Chromosome"/>
</dbReference>
<dbReference type="PANTHER" id="PTHR36923:SF3">
    <property type="entry name" value="FERREDOXIN"/>
    <property type="match status" value="1"/>
</dbReference>
<evidence type="ECO:0000256" key="4">
    <source>
        <dbReference type="ARBA" id="ARBA00022982"/>
    </source>
</evidence>
<evidence type="ECO:0000256" key="7">
    <source>
        <dbReference type="ARBA" id="ARBA00023291"/>
    </source>
</evidence>
<dbReference type="Pfam" id="PF13459">
    <property type="entry name" value="Fer4_15"/>
    <property type="match status" value="1"/>
</dbReference>
<keyword evidence="4" id="KW-0249">Electron transport</keyword>
<organism evidence="8 9">
    <name type="scientific">Mycobacterium dioxanotrophicus</name>
    <dbReference type="NCBI Taxonomy" id="482462"/>
    <lineage>
        <taxon>Bacteria</taxon>
        <taxon>Bacillati</taxon>
        <taxon>Actinomycetota</taxon>
        <taxon>Actinomycetes</taxon>
        <taxon>Mycobacteriales</taxon>
        <taxon>Mycobacteriaceae</taxon>
        <taxon>Mycobacterium</taxon>
    </lineage>
</organism>
<keyword evidence="2" id="KW-0813">Transport</keyword>
<keyword evidence="3" id="KW-0479">Metal-binding</keyword>
<evidence type="ECO:0000313" key="8">
    <source>
        <dbReference type="EMBL" id="ART67933.1"/>
    </source>
</evidence>
<sequence>MSEESRSVHVRVDPDLCEGHALCIELAAEVFDLGDDDVATCATTVPDTLQDKAKAAVDACPRQAISLEPRPTKGR</sequence>
<protein>
    <submittedName>
        <fullName evidence="8">Ferredoxin</fullName>
    </submittedName>
</protein>
<evidence type="ECO:0000313" key="9">
    <source>
        <dbReference type="Proteomes" id="UP000195331"/>
    </source>
</evidence>
<dbReference type="EMBL" id="CP020809">
    <property type="protein sequence ID" value="ART67933.1"/>
    <property type="molecule type" value="Genomic_DNA"/>
</dbReference>
<name>A0A1Y0BYE2_9MYCO</name>
<dbReference type="OrthoDB" id="9153979at2"/>
<evidence type="ECO:0000256" key="2">
    <source>
        <dbReference type="ARBA" id="ARBA00022448"/>
    </source>
</evidence>